<feature type="compositionally biased region" description="Basic and acidic residues" evidence="4">
    <location>
        <begin position="510"/>
        <end position="521"/>
    </location>
</feature>
<gene>
    <name evidence="5" type="ORF">RCL2_002076900</name>
</gene>
<feature type="repeat" description="WD" evidence="3">
    <location>
        <begin position="233"/>
        <end position="275"/>
    </location>
</feature>
<protein>
    <submittedName>
        <fullName evidence="5">Transcription factor</fullName>
    </submittedName>
</protein>
<feature type="compositionally biased region" description="Basic and acidic residues" evidence="4">
    <location>
        <begin position="1"/>
        <end position="10"/>
    </location>
</feature>
<dbReference type="PROSITE" id="PS50082">
    <property type="entry name" value="WD_REPEATS_2"/>
    <property type="match status" value="3"/>
</dbReference>
<evidence type="ECO:0000256" key="4">
    <source>
        <dbReference type="SAM" id="MobiDB-lite"/>
    </source>
</evidence>
<dbReference type="PANTHER" id="PTHR16017">
    <property type="entry name" value="GASTRULATION DEFECTIVE PROTEIN 1-RELATED"/>
    <property type="match status" value="1"/>
</dbReference>
<reference evidence="5" key="1">
    <citation type="submission" date="2019-10" db="EMBL/GenBank/DDBJ databases">
        <title>Conservation and host-specific expression of non-tandemly repeated heterogenous ribosome RNA gene in arbuscular mycorrhizal fungi.</title>
        <authorList>
            <person name="Maeda T."/>
            <person name="Kobayashi Y."/>
            <person name="Nakagawa T."/>
            <person name="Ezawa T."/>
            <person name="Yamaguchi K."/>
            <person name="Bino T."/>
            <person name="Nishimoto Y."/>
            <person name="Shigenobu S."/>
            <person name="Kawaguchi M."/>
        </authorList>
    </citation>
    <scope>NUCLEOTIDE SEQUENCE</scope>
    <source>
        <strain evidence="5">HR1</strain>
    </source>
</reference>
<organism evidence="5 6">
    <name type="scientific">Rhizophagus clarus</name>
    <dbReference type="NCBI Taxonomy" id="94130"/>
    <lineage>
        <taxon>Eukaryota</taxon>
        <taxon>Fungi</taxon>
        <taxon>Fungi incertae sedis</taxon>
        <taxon>Mucoromycota</taxon>
        <taxon>Glomeromycotina</taxon>
        <taxon>Glomeromycetes</taxon>
        <taxon>Glomerales</taxon>
        <taxon>Glomeraceae</taxon>
        <taxon>Rhizophagus</taxon>
    </lineage>
</organism>
<dbReference type="PANTHER" id="PTHR16017:SF0">
    <property type="entry name" value="WD REPEAT-CONTAINING PROTEIN 70"/>
    <property type="match status" value="1"/>
</dbReference>
<keyword evidence="1 3" id="KW-0853">WD repeat</keyword>
<dbReference type="OrthoDB" id="10264376at2759"/>
<dbReference type="InterPro" id="IPR001680">
    <property type="entry name" value="WD40_rpt"/>
</dbReference>
<evidence type="ECO:0000256" key="1">
    <source>
        <dbReference type="ARBA" id="ARBA00022574"/>
    </source>
</evidence>
<evidence type="ECO:0000256" key="3">
    <source>
        <dbReference type="PROSITE-ProRule" id="PRU00221"/>
    </source>
</evidence>
<feature type="compositionally biased region" description="Polar residues" evidence="4">
    <location>
        <begin position="77"/>
        <end position="86"/>
    </location>
</feature>
<evidence type="ECO:0000313" key="6">
    <source>
        <dbReference type="Proteomes" id="UP000615446"/>
    </source>
</evidence>
<sequence length="615" mass="69379">MSFSKKDDLSKYFPSSFGKKPNSLSPNSNEKLDSAAEEEIDPLRSMLPTAFGVQRKTNITSDAFSKTRRKEQEEINKSISPQQQISKAKRPKTEGVEFSVSEREDTESNEEDDDESEDVVFDTLPISHEITLNDHYRTVSALTLDPSGARLITGGYDYDIKFWDFAGMDSSLRPFRTIRPCGDHQIHHLEYSLSGDQFLIISGTAQAKIYDRDGFEIEEYIKGDPYIRDMRNTNGHIAALTSGGWHPNDRQTFITASHDSTIRIWDAEYKRKQKNVLVHKSKERGGRSVVTAACYSPNAKFISGAAQDGSLFLWAANGPYTRPSHAIDKAHQPNSETSSILWSRNNSTLITRGGDDCIKVWDVRNFKNPVMQANQLATYNAETNVIFSPDERMIITGTAVKKGEGYGKLVMMDRESLEILRTMNITQSSVVKVLWHSRINQIITGSADGTAHVFYDPNISVRGAKLCVVKESKKRAIDDYEINRPIIAPHSLAIFRDDRPKSTKRKREKLRKDPVASRRPDLPVSGPGKGGKIGSSLTQHIMKELIKDTTRDEDPREALLKYAELSEQDPQWIGNAYKKTQPKPVSCEKTLKCLILMLELLLPYTVYIKIILIIL</sequence>
<dbReference type="InterPro" id="IPR015943">
    <property type="entry name" value="WD40/YVTN_repeat-like_dom_sf"/>
</dbReference>
<dbReference type="InterPro" id="IPR036322">
    <property type="entry name" value="WD40_repeat_dom_sf"/>
</dbReference>
<dbReference type="EMBL" id="BLAL01000229">
    <property type="protein sequence ID" value="GES94027.1"/>
    <property type="molecule type" value="Genomic_DNA"/>
</dbReference>
<name>A0A8H3QWH2_9GLOM</name>
<dbReference type="GO" id="GO:0035861">
    <property type="term" value="C:site of double-strand break"/>
    <property type="evidence" value="ECO:0007669"/>
    <property type="project" value="TreeGrafter"/>
</dbReference>
<dbReference type="PRINTS" id="PR00320">
    <property type="entry name" value="GPROTEINBRPT"/>
</dbReference>
<feature type="region of interest" description="Disordered" evidence="4">
    <location>
        <begin position="497"/>
        <end position="533"/>
    </location>
</feature>
<dbReference type="Proteomes" id="UP000615446">
    <property type="component" value="Unassembled WGS sequence"/>
</dbReference>
<dbReference type="InterPro" id="IPR051858">
    <property type="entry name" value="WD_repeat_GAD-1"/>
</dbReference>
<feature type="compositionally biased region" description="Acidic residues" evidence="4">
    <location>
        <begin position="104"/>
        <end position="118"/>
    </location>
</feature>
<dbReference type="AlphaFoldDB" id="A0A8H3QWH2"/>
<proteinExistence type="predicted"/>
<accession>A0A8H3QWH2</accession>
<evidence type="ECO:0000313" key="5">
    <source>
        <dbReference type="EMBL" id="GES94027.1"/>
    </source>
</evidence>
<dbReference type="SMART" id="SM00320">
    <property type="entry name" value="WD40"/>
    <property type="match status" value="6"/>
</dbReference>
<dbReference type="GO" id="GO:0005634">
    <property type="term" value="C:nucleus"/>
    <property type="evidence" value="ECO:0007669"/>
    <property type="project" value="TreeGrafter"/>
</dbReference>
<dbReference type="Gene3D" id="2.130.10.10">
    <property type="entry name" value="YVTN repeat-like/Quinoprotein amine dehydrogenase"/>
    <property type="match status" value="2"/>
</dbReference>
<dbReference type="PROSITE" id="PS50294">
    <property type="entry name" value="WD_REPEATS_REGION"/>
    <property type="match status" value="2"/>
</dbReference>
<comment type="caution">
    <text evidence="5">The sequence shown here is derived from an EMBL/GenBank/DDBJ whole genome shotgun (WGS) entry which is preliminary data.</text>
</comment>
<dbReference type="InterPro" id="IPR020472">
    <property type="entry name" value="WD40_PAC1"/>
</dbReference>
<keyword evidence="2" id="KW-0677">Repeat</keyword>
<feature type="compositionally biased region" description="Polar residues" evidence="4">
    <location>
        <begin position="55"/>
        <end position="64"/>
    </location>
</feature>
<feature type="repeat" description="WD" evidence="3">
    <location>
        <begin position="132"/>
        <end position="164"/>
    </location>
</feature>
<feature type="region of interest" description="Disordered" evidence="4">
    <location>
        <begin position="1"/>
        <end position="118"/>
    </location>
</feature>
<feature type="compositionally biased region" description="Basic and acidic residues" evidence="4">
    <location>
        <begin position="91"/>
        <end position="103"/>
    </location>
</feature>
<feature type="repeat" description="WD" evidence="3">
    <location>
        <begin position="330"/>
        <end position="365"/>
    </location>
</feature>
<dbReference type="SUPFAM" id="SSF50978">
    <property type="entry name" value="WD40 repeat-like"/>
    <property type="match status" value="1"/>
</dbReference>
<dbReference type="Pfam" id="PF00400">
    <property type="entry name" value="WD40"/>
    <property type="match status" value="4"/>
</dbReference>
<evidence type="ECO:0000256" key="2">
    <source>
        <dbReference type="ARBA" id="ARBA00022737"/>
    </source>
</evidence>